<evidence type="ECO:0000313" key="8">
    <source>
        <dbReference type="Proteomes" id="UP000480178"/>
    </source>
</evidence>
<dbReference type="AlphaFoldDB" id="A0A6C0GT86"/>
<feature type="domain" description="RNA polymerase sigma-70 region 2" evidence="5">
    <location>
        <begin position="21"/>
        <end position="87"/>
    </location>
</feature>
<dbReference type="Pfam" id="PF08281">
    <property type="entry name" value="Sigma70_r4_2"/>
    <property type="match status" value="1"/>
</dbReference>
<dbReference type="InterPro" id="IPR014284">
    <property type="entry name" value="RNA_pol_sigma-70_dom"/>
</dbReference>
<dbReference type="CDD" id="cd06171">
    <property type="entry name" value="Sigma70_r4"/>
    <property type="match status" value="1"/>
</dbReference>
<evidence type="ECO:0000313" key="7">
    <source>
        <dbReference type="EMBL" id="QHT70680.1"/>
    </source>
</evidence>
<evidence type="ECO:0000256" key="2">
    <source>
        <dbReference type="ARBA" id="ARBA00023015"/>
    </source>
</evidence>
<gene>
    <name evidence="7" type="ORF">GXP67_30535</name>
</gene>
<keyword evidence="2" id="KW-0805">Transcription regulation</keyword>
<dbReference type="InterPro" id="IPR007627">
    <property type="entry name" value="RNA_pol_sigma70_r2"/>
</dbReference>
<reference evidence="7 8" key="1">
    <citation type="submission" date="2020-01" db="EMBL/GenBank/DDBJ databases">
        <authorList>
            <person name="Kim M.K."/>
        </authorList>
    </citation>
    <scope>NUCLEOTIDE SEQUENCE [LARGE SCALE GENOMIC DNA]</scope>
    <source>
        <strain evidence="7 8">172606-1</strain>
    </source>
</reference>
<dbReference type="SUPFAM" id="SSF88946">
    <property type="entry name" value="Sigma2 domain of RNA polymerase sigma factors"/>
    <property type="match status" value="1"/>
</dbReference>
<dbReference type="Proteomes" id="UP000480178">
    <property type="component" value="Chromosome"/>
</dbReference>
<dbReference type="InterPro" id="IPR013249">
    <property type="entry name" value="RNA_pol_sigma70_r4_t2"/>
</dbReference>
<dbReference type="InterPro" id="IPR013325">
    <property type="entry name" value="RNA_pol_sigma_r2"/>
</dbReference>
<evidence type="ECO:0000256" key="1">
    <source>
        <dbReference type="ARBA" id="ARBA00010641"/>
    </source>
</evidence>
<dbReference type="InterPro" id="IPR036388">
    <property type="entry name" value="WH-like_DNA-bd_sf"/>
</dbReference>
<evidence type="ECO:0000256" key="4">
    <source>
        <dbReference type="ARBA" id="ARBA00023163"/>
    </source>
</evidence>
<keyword evidence="8" id="KW-1185">Reference proteome</keyword>
<evidence type="ECO:0000259" key="5">
    <source>
        <dbReference type="Pfam" id="PF04542"/>
    </source>
</evidence>
<dbReference type="SUPFAM" id="SSF88659">
    <property type="entry name" value="Sigma3 and sigma4 domains of RNA polymerase sigma factors"/>
    <property type="match status" value="1"/>
</dbReference>
<dbReference type="NCBIfam" id="TIGR02937">
    <property type="entry name" value="sigma70-ECF"/>
    <property type="match status" value="1"/>
</dbReference>
<sequence length="194" mass="22996">MNDKEVWRKFKNGNEAAFAQIYSRYVKMLFGYGMKLVKDTDIVEDCIHDLFIELWGRKEHLGDTDAVKLYLFKALKRKIIRVVARHRTSLQSTTSITDEFDADIVFPHETLLILNQLNYEQEERLKQGINKLSENQREIIYLRFYANLSYEEISSLLLINYQSVKNLMFRSMKALRKELISTFISFHLLLFLIA</sequence>
<organism evidence="7 8">
    <name type="scientific">Rhodocytophaga rosea</name>
    <dbReference type="NCBI Taxonomy" id="2704465"/>
    <lineage>
        <taxon>Bacteria</taxon>
        <taxon>Pseudomonadati</taxon>
        <taxon>Bacteroidota</taxon>
        <taxon>Cytophagia</taxon>
        <taxon>Cytophagales</taxon>
        <taxon>Rhodocytophagaceae</taxon>
        <taxon>Rhodocytophaga</taxon>
    </lineage>
</organism>
<protein>
    <submittedName>
        <fullName evidence="7">Sigma-70 family RNA polymerase sigma factor</fullName>
    </submittedName>
</protein>
<keyword evidence="3" id="KW-0731">Sigma factor</keyword>
<dbReference type="Gene3D" id="1.10.1740.10">
    <property type="match status" value="1"/>
</dbReference>
<dbReference type="Pfam" id="PF04542">
    <property type="entry name" value="Sigma70_r2"/>
    <property type="match status" value="1"/>
</dbReference>
<comment type="similarity">
    <text evidence="1">Belongs to the sigma-70 factor family. ECF subfamily.</text>
</comment>
<evidence type="ECO:0000256" key="3">
    <source>
        <dbReference type="ARBA" id="ARBA00023082"/>
    </source>
</evidence>
<accession>A0A6C0GT86</accession>
<dbReference type="GO" id="GO:0016987">
    <property type="term" value="F:sigma factor activity"/>
    <property type="evidence" value="ECO:0007669"/>
    <property type="project" value="UniProtKB-KW"/>
</dbReference>
<proteinExistence type="inferred from homology"/>
<dbReference type="RefSeq" id="WP_162446655.1">
    <property type="nucleotide sequence ID" value="NZ_CP048222.1"/>
</dbReference>
<dbReference type="PANTHER" id="PTHR43133">
    <property type="entry name" value="RNA POLYMERASE ECF-TYPE SIGMA FACTO"/>
    <property type="match status" value="1"/>
</dbReference>
<feature type="domain" description="RNA polymerase sigma factor 70 region 4 type 2" evidence="6">
    <location>
        <begin position="124"/>
        <end position="175"/>
    </location>
</feature>
<dbReference type="PANTHER" id="PTHR43133:SF46">
    <property type="entry name" value="RNA POLYMERASE SIGMA-70 FACTOR ECF SUBFAMILY"/>
    <property type="match status" value="1"/>
</dbReference>
<dbReference type="EMBL" id="CP048222">
    <property type="protein sequence ID" value="QHT70680.1"/>
    <property type="molecule type" value="Genomic_DNA"/>
</dbReference>
<dbReference type="GO" id="GO:0006352">
    <property type="term" value="P:DNA-templated transcription initiation"/>
    <property type="evidence" value="ECO:0007669"/>
    <property type="project" value="InterPro"/>
</dbReference>
<dbReference type="KEGG" id="rhoz:GXP67_30535"/>
<dbReference type="InterPro" id="IPR013324">
    <property type="entry name" value="RNA_pol_sigma_r3/r4-like"/>
</dbReference>
<dbReference type="InterPro" id="IPR039425">
    <property type="entry name" value="RNA_pol_sigma-70-like"/>
</dbReference>
<dbReference type="GO" id="GO:0003677">
    <property type="term" value="F:DNA binding"/>
    <property type="evidence" value="ECO:0007669"/>
    <property type="project" value="InterPro"/>
</dbReference>
<evidence type="ECO:0000259" key="6">
    <source>
        <dbReference type="Pfam" id="PF08281"/>
    </source>
</evidence>
<dbReference type="Gene3D" id="1.10.10.10">
    <property type="entry name" value="Winged helix-like DNA-binding domain superfamily/Winged helix DNA-binding domain"/>
    <property type="match status" value="1"/>
</dbReference>
<keyword evidence="4" id="KW-0804">Transcription</keyword>
<name>A0A6C0GT86_9BACT</name>